<organism evidence="3 4">
    <name type="scientific">Sphingomonas ginsenosidimutans</name>
    <dbReference type="NCBI Taxonomy" id="862134"/>
    <lineage>
        <taxon>Bacteria</taxon>
        <taxon>Pseudomonadati</taxon>
        <taxon>Pseudomonadota</taxon>
        <taxon>Alphaproteobacteria</taxon>
        <taxon>Sphingomonadales</taxon>
        <taxon>Sphingomonadaceae</taxon>
        <taxon>Sphingomonas</taxon>
    </lineage>
</organism>
<dbReference type="PROSITE" id="PS51762">
    <property type="entry name" value="GH16_2"/>
    <property type="match status" value="1"/>
</dbReference>
<sequence>MGATNQEAHRPMAVPAGRPTWADEFDGAAIDAANWRFDTARNAAGWYNNERQYYADGRPENARIEKGALVIEARRETLPKARFADWGGQDYTSARMVTRRTLGYGFYEVRATLPCGRGIWPAIWLLPPDGAWPDAGEIDIMEMVGSEPEMSHATVHSAAYNHASNSQRGAQTRVTGACTAAHDYQLDWQPDAITIGVDGRSYMRVERKPGDGMREWPFTRAYNLILNVAVGGDWAGAKGIDDTAFPQRMTVEHVRFWGAPAAR</sequence>
<reference evidence="3 4" key="1">
    <citation type="submission" date="2017-09" db="EMBL/GenBank/DDBJ databases">
        <title>Sphingomonas ginsenosidimutans KACC 14949, whole genome shotgun sequence.</title>
        <authorList>
            <person name="Feng G."/>
            <person name="Zhu H."/>
        </authorList>
    </citation>
    <scope>NUCLEOTIDE SEQUENCE [LARGE SCALE GENOMIC DNA]</scope>
    <source>
        <strain evidence="3 4">KACC 14949</strain>
    </source>
</reference>
<dbReference type="PANTHER" id="PTHR10963:SF55">
    <property type="entry name" value="GLYCOSIDE HYDROLASE FAMILY 16 PROTEIN"/>
    <property type="match status" value="1"/>
</dbReference>
<gene>
    <name evidence="3" type="ORF">COA17_03695</name>
</gene>
<keyword evidence="4" id="KW-1185">Reference proteome</keyword>
<evidence type="ECO:0000313" key="3">
    <source>
        <dbReference type="EMBL" id="PCG10942.1"/>
    </source>
</evidence>
<dbReference type="AlphaFoldDB" id="A0A2A4I1E4"/>
<dbReference type="EMBL" id="NWVD01000001">
    <property type="protein sequence ID" value="PCG10942.1"/>
    <property type="molecule type" value="Genomic_DNA"/>
</dbReference>
<dbReference type="GO" id="GO:0005975">
    <property type="term" value="P:carbohydrate metabolic process"/>
    <property type="evidence" value="ECO:0007669"/>
    <property type="project" value="InterPro"/>
</dbReference>
<proteinExistence type="inferred from homology"/>
<evidence type="ECO:0000259" key="2">
    <source>
        <dbReference type="PROSITE" id="PS51762"/>
    </source>
</evidence>
<dbReference type="CDD" id="cd08023">
    <property type="entry name" value="GH16_laminarinase_like"/>
    <property type="match status" value="1"/>
</dbReference>
<dbReference type="SUPFAM" id="SSF49899">
    <property type="entry name" value="Concanavalin A-like lectins/glucanases"/>
    <property type="match status" value="1"/>
</dbReference>
<dbReference type="InterPro" id="IPR013320">
    <property type="entry name" value="ConA-like_dom_sf"/>
</dbReference>
<comment type="similarity">
    <text evidence="1">Belongs to the glycosyl hydrolase 16 family.</text>
</comment>
<name>A0A2A4I1E4_9SPHN</name>
<dbReference type="PANTHER" id="PTHR10963">
    <property type="entry name" value="GLYCOSYL HYDROLASE-RELATED"/>
    <property type="match status" value="1"/>
</dbReference>
<dbReference type="Gene3D" id="2.60.120.200">
    <property type="match status" value="1"/>
</dbReference>
<comment type="caution">
    <text evidence="3">The sequence shown here is derived from an EMBL/GenBank/DDBJ whole genome shotgun (WGS) entry which is preliminary data.</text>
</comment>
<dbReference type="InterPro" id="IPR050546">
    <property type="entry name" value="Glycosyl_Hydrlase_16"/>
</dbReference>
<evidence type="ECO:0000256" key="1">
    <source>
        <dbReference type="ARBA" id="ARBA00006865"/>
    </source>
</evidence>
<dbReference type="Proteomes" id="UP000218784">
    <property type="component" value="Unassembled WGS sequence"/>
</dbReference>
<evidence type="ECO:0000313" key="4">
    <source>
        <dbReference type="Proteomes" id="UP000218784"/>
    </source>
</evidence>
<dbReference type="InterPro" id="IPR000757">
    <property type="entry name" value="Beta-glucanase-like"/>
</dbReference>
<dbReference type="Pfam" id="PF00722">
    <property type="entry name" value="Glyco_hydro_16"/>
    <property type="match status" value="1"/>
</dbReference>
<feature type="domain" description="GH16" evidence="2">
    <location>
        <begin position="1"/>
        <end position="262"/>
    </location>
</feature>
<protein>
    <submittedName>
        <fullName evidence="3">Glycoside hydrolase</fullName>
    </submittedName>
</protein>
<dbReference type="GO" id="GO:0004553">
    <property type="term" value="F:hydrolase activity, hydrolyzing O-glycosyl compounds"/>
    <property type="evidence" value="ECO:0007669"/>
    <property type="project" value="InterPro"/>
</dbReference>
<accession>A0A2A4I1E4</accession>
<keyword evidence="3" id="KW-0378">Hydrolase</keyword>